<dbReference type="Pfam" id="PF13855">
    <property type="entry name" value="LRR_8"/>
    <property type="match status" value="1"/>
</dbReference>
<evidence type="ECO:0000256" key="2">
    <source>
        <dbReference type="ARBA" id="ARBA00022475"/>
    </source>
</evidence>
<dbReference type="EMBL" id="CAICTM010002520">
    <property type="protein sequence ID" value="CAB9529503.1"/>
    <property type="molecule type" value="Genomic_DNA"/>
</dbReference>
<keyword evidence="5" id="KW-0675">Receptor</keyword>
<feature type="non-terminal residue" evidence="5">
    <location>
        <position position="1"/>
    </location>
</feature>
<dbReference type="Proteomes" id="UP001153069">
    <property type="component" value="Unassembled WGS sequence"/>
</dbReference>
<keyword evidence="2" id="KW-0472">Membrane</keyword>
<dbReference type="InterPro" id="IPR001611">
    <property type="entry name" value="Leu-rich_rpt"/>
</dbReference>
<comment type="caution">
    <text evidence="5">The sequence shown here is derived from an EMBL/GenBank/DDBJ whole genome shotgun (WGS) entry which is preliminary data.</text>
</comment>
<accession>A0A9N8EZ56</accession>
<dbReference type="AlphaFoldDB" id="A0A9N8EZ56"/>
<evidence type="ECO:0000256" key="3">
    <source>
        <dbReference type="ARBA" id="ARBA00022614"/>
    </source>
</evidence>
<keyword evidence="6" id="KW-1185">Reference proteome</keyword>
<dbReference type="Gene3D" id="3.80.10.10">
    <property type="entry name" value="Ribonuclease Inhibitor"/>
    <property type="match status" value="2"/>
</dbReference>
<dbReference type="FunFam" id="3.80.10.10:FF:000041">
    <property type="entry name" value="LRR receptor-like serine/threonine-protein kinase ERECTA"/>
    <property type="match status" value="1"/>
</dbReference>
<keyword evidence="5" id="KW-0808">Transferase</keyword>
<dbReference type="OrthoDB" id="205182at2759"/>
<keyword evidence="2" id="KW-1003">Cell membrane</keyword>
<keyword evidence="4" id="KW-0677">Repeat</keyword>
<comment type="subcellular location">
    <subcellularLocation>
        <location evidence="1">Cell membrane</location>
    </subcellularLocation>
</comment>
<dbReference type="PANTHER" id="PTHR46662">
    <property type="entry name" value="DI-GLUCOSE BINDING PROTEIN WITH LEUCINE-RICH REPEAT DOMAIN-CONTAINING PROTEIN"/>
    <property type="match status" value="1"/>
</dbReference>
<dbReference type="GO" id="GO:0005886">
    <property type="term" value="C:plasma membrane"/>
    <property type="evidence" value="ECO:0007669"/>
    <property type="project" value="UniProtKB-SubCell"/>
</dbReference>
<evidence type="ECO:0000256" key="4">
    <source>
        <dbReference type="ARBA" id="ARBA00022737"/>
    </source>
</evidence>
<proteinExistence type="predicted"/>
<evidence type="ECO:0000313" key="6">
    <source>
        <dbReference type="Proteomes" id="UP001153069"/>
    </source>
</evidence>
<dbReference type="FunFam" id="3.80.10.10:FF:000383">
    <property type="entry name" value="Leucine-rich repeat receptor protein kinase EMS1"/>
    <property type="match status" value="1"/>
</dbReference>
<evidence type="ECO:0000256" key="1">
    <source>
        <dbReference type="ARBA" id="ARBA00004236"/>
    </source>
</evidence>
<gene>
    <name evidence="5" type="ORF">SEMRO_2522_G330200.1</name>
</gene>
<evidence type="ECO:0000313" key="5">
    <source>
        <dbReference type="EMBL" id="CAB9529503.1"/>
    </source>
</evidence>
<dbReference type="Pfam" id="PF00560">
    <property type="entry name" value="LRR_1"/>
    <property type="match status" value="1"/>
</dbReference>
<organism evidence="5 6">
    <name type="scientific">Seminavis robusta</name>
    <dbReference type="NCBI Taxonomy" id="568900"/>
    <lineage>
        <taxon>Eukaryota</taxon>
        <taxon>Sar</taxon>
        <taxon>Stramenopiles</taxon>
        <taxon>Ochrophyta</taxon>
        <taxon>Bacillariophyta</taxon>
        <taxon>Bacillariophyceae</taxon>
        <taxon>Bacillariophycidae</taxon>
        <taxon>Naviculales</taxon>
        <taxon>Naviculaceae</taxon>
        <taxon>Seminavis</taxon>
    </lineage>
</organism>
<keyword evidence="5" id="KW-0418">Kinase</keyword>
<sequence>MTTKENGPARAHARVCRWYGVECEGSMVTHLNLTNNHIWGDFPIEFQALSELRVLDLSKNLQLKGSLSADLFTAWSQMEYLLLQENRFGGRLPEQIGELTRLTQLSLWGNELSGPIAPTLNKLTNMRALMLQDNSFISTIPDLSSLQELGEQSLWKLVLAWTFKVTVYSTFLPYTESFFSVVMTAYLHLDVNKLTSTIPSWIGKLTQLRDLRVHQNSLTGTIPKELANAQNLGVFFAGDNRLAGPIPEIFQDLPKLSDLQLHRNIFRSSLPTSIQYLTNLRRFTIDHCGMTGTLPPAWQALSKLQVLAINHNNLVGPLPTTYGNMRSLRDLWVNHNFLQAAIPSELGKLTDSLVRLYLESNAFHSTVPAELGNLDKLEQFRVFETLVTGTK</sequence>
<dbReference type="GO" id="GO:0016301">
    <property type="term" value="F:kinase activity"/>
    <property type="evidence" value="ECO:0007669"/>
    <property type="project" value="UniProtKB-KW"/>
</dbReference>
<dbReference type="InterPro" id="IPR032675">
    <property type="entry name" value="LRR_dom_sf"/>
</dbReference>
<protein>
    <submittedName>
        <fullName evidence="5">LRR receptor-like serine threonine-protein kinase At4g08850-like (Partial)</fullName>
    </submittedName>
</protein>
<reference evidence="5" key="1">
    <citation type="submission" date="2020-06" db="EMBL/GenBank/DDBJ databases">
        <authorList>
            <consortium name="Plant Systems Biology data submission"/>
        </authorList>
    </citation>
    <scope>NUCLEOTIDE SEQUENCE</scope>
    <source>
        <strain evidence="5">D6</strain>
    </source>
</reference>
<dbReference type="PANTHER" id="PTHR46662:SF104">
    <property type="entry name" value="GPI-ANCHORED ADHESIN-LIKE PROTEIN PGA55-RELATED"/>
    <property type="match status" value="1"/>
</dbReference>
<dbReference type="SUPFAM" id="SSF52058">
    <property type="entry name" value="L domain-like"/>
    <property type="match status" value="2"/>
</dbReference>
<keyword evidence="3" id="KW-0433">Leucine-rich repeat</keyword>
<name>A0A9N8EZ56_9STRA</name>